<dbReference type="Proteomes" id="UP001163321">
    <property type="component" value="Chromosome 8"/>
</dbReference>
<reference evidence="1 2" key="1">
    <citation type="journal article" date="2022" name="bioRxiv">
        <title>The genome of the oomycete Peronosclerospora sorghi, a cosmopolitan pathogen of maize and sorghum, is inflated with dispersed pseudogenes.</title>
        <authorList>
            <person name="Fletcher K."/>
            <person name="Martin F."/>
            <person name="Isakeit T."/>
            <person name="Cavanaugh K."/>
            <person name="Magill C."/>
            <person name="Michelmore R."/>
        </authorList>
    </citation>
    <scope>NUCLEOTIDE SEQUENCE [LARGE SCALE GENOMIC DNA]</scope>
    <source>
        <strain evidence="1">P6</strain>
    </source>
</reference>
<protein>
    <submittedName>
        <fullName evidence="1">Uncharacterized protein</fullName>
    </submittedName>
</protein>
<accession>A0ACC0VNM9</accession>
<evidence type="ECO:0000313" key="2">
    <source>
        <dbReference type="Proteomes" id="UP001163321"/>
    </source>
</evidence>
<evidence type="ECO:0000313" key="1">
    <source>
        <dbReference type="EMBL" id="KAI9907935.1"/>
    </source>
</evidence>
<dbReference type="EMBL" id="CM047587">
    <property type="protein sequence ID" value="KAI9907935.1"/>
    <property type="molecule type" value="Genomic_DNA"/>
</dbReference>
<gene>
    <name evidence="1" type="ORF">PsorP6_003340</name>
</gene>
<organism evidence="1 2">
    <name type="scientific">Peronosclerospora sorghi</name>
    <dbReference type="NCBI Taxonomy" id="230839"/>
    <lineage>
        <taxon>Eukaryota</taxon>
        <taxon>Sar</taxon>
        <taxon>Stramenopiles</taxon>
        <taxon>Oomycota</taxon>
        <taxon>Peronosporomycetes</taxon>
        <taxon>Peronosporales</taxon>
        <taxon>Peronosporaceae</taxon>
        <taxon>Peronosclerospora</taxon>
    </lineage>
</organism>
<sequence>MIVMCHCDRELWKITLASEYWQRYVHRESTSRPRQRRCLRERFLQLVLLHPSRSARNLFHYFPQAALAATWENLACEIFDALFDASACIHAKR</sequence>
<proteinExistence type="predicted"/>
<keyword evidence="2" id="KW-1185">Reference proteome</keyword>
<comment type="caution">
    <text evidence="1">The sequence shown here is derived from an EMBL/GenBank/DDBJ whole genome shotgun (WGS) entry which is preliminary data.</text>
</comment>
<name>A0ACC0VNM9_9STRA</name>